<evidence type="ECO:0000256" key="1">
    <source>
        <dbReference type="ARBA" id="ARBA00004651"/>
    </source>
</evidence>
<feature type="transmembrane region" description="Helical" evidence="7">
    <location>
        <begin position="9"/>
        <end position="30"/>
    </location>
</feature>
<evidence type="ECO:0000259" key="8">
    <source>
        <dbReference type="PROSITE" id="PS50928"/>
    </source>
</evidence>
<name>A0A947GB05_9HYPH</name>
<dbReference type="Proteomes" id="UP000766595">
    <property type="component" value="Unassembled WGS sequence"/>
</dbReference>
<evidence type="ECO:0000313" key="10">
    <source>
        <dbReference type="Proteomes" id="UP000766595"/>
    </source>
</evidence>
<sequence length="314" mass="34089">MLVYALVRILYTIPILLGVSLIAFGLIHLVPGNPLDLLLPPEAPKELVDQIKAKYGFDQPLYIQYFTWLGRVAVGDLGNSVFTGEPVREQLISALSNTLVLAVPAAVLGFALGIFLGAVAGFNRDTWIDKLASAIAITGVSMPHYWGAIVSVILFSVILNWLPATGMGPSGGLPQSWEDVTHMILPVVTLSLIPMGVISRLVRATVLEINGQEFTAALRGKGLRRKRIIFHVLKNAAPPAMALMGLQFGYLLGGSILVETVYNWPGSGQLMNLAIFRRDIPVLQATVVVLSFFFVLINLSVDVLQAAIDPRIRR</sequence>
<reference evidence="9 10" key="1">
    <citation type="submission" date="2021-06" db="EMBL/GenBank/DDBJ databases">
        <authorList>
            <person name="Grouzdev D.S."/>
            <person name="Koziaeva V."/>
        </authorList>
    </citation>
    <scope>NUCLEOTIDE SEQUENCE [LARGE SCALE GENOMIC DNA]</scope>
    <source>
        <strain evidence="9 10">22</strain>
    </source>
</reference>
<dbReference type="InterPro" id="IPR000515">
    <property type="entry name" value="MetI-like"/>
</dbReference>
<evidence type="ECO:0000313" key="9">
    <source>
        <dbReference type="EMBL" id="MBT9289713.1"/>
    </source>
</evidence>
<protein>
    <submittedName>
        <fullName evidence="9">ABC transporter permease</fullName>
    </submittedName>
</protein>
<dbReference type="InterPro" id="IPR035906">
    <property type="entry name" value="MetI-like_sf"/>
</dbReference>
<dbReference type="RefSeq" id="WP_261968322.1">
    <property type="nucleotide sequence ID" value="NZ_JAHHZF010000004.1"/>
</dbReference>
<dbReference type="PANTHER" id="PTHR43163">
    <property type="entry name" value="DIPEPTIDE TRANSPORT SYSTEM PERMEASE PROTEIN DPPB-RELATED"/>
    <property type="match status" value="1"/>
</dbReference>
<dbReference type="PANTHER" id="PTHR43163:SF6">
    <property type="entry name" value="DIPEPTIDE TRANSPORT SYSTEM PERMEASE PROTEIN DPPB-RELATED"/>
    <property type="match status" value="1"/>
</dbReference>
<keyword evidence="3" id="KW-1003">Cell membrane</keyword>
<dbReference type="GO" id="GO:0005886">
    <property type="term" value="C:plasma membrane"/>
    <property type="evidence" value="ECO:0007669"/>
    <property type="project" value="UniProtKB-SubCell"/>
</dbReference>
<feature type="transmembrane region" description="Helical" evidence="7">
    <location>
        <begin position="240"/>
        <end position="262"/>
    </location>
</feature>
<dbReference type="Pfam" id="PF00528">
    <property type="entry name" value="BPD_transp_1"/>
    <property type="match status" value="1"/>
</dbReference>
<comment type="similarity">
    <text evidence="7">Belongs to the binding-protein-dependent transport system permease family.</text>
</comment>
<organism evidence="9 10">
    <name type="scientific">Prosthecodimorpha staleyi</name>
    <dbReference type="NCBI Taxonomy" id="2840188"/>
    <lineage>
        <taxon>Bacteria</taxon>
        <taxon>Pseudomonadati</taxon>
        <taxon>Pseudomonadota</taxon>
        <taxon>Alphaproteobacteria</taxon>
        <taxon>Hyphomicrobiales</taxon>
        <taxon>Ancalomicrobiaceae</taxon>
        <taxon>Prosthecodimorpha</taxon>
    </lineage>
</organism>
<dbReference type="AlphaFoldDB" id="A0A947GB05"/>
<evidence type="ECO:0000256" key="3">
    <source>
        <dbReference type="ARBA" id="ARBA00022475"/>
    </source>
</evidence>
<feature type="transmembrane region" description="Helical" evidence="7">
    <location>
        <begin position="99"/>
        <end position="122"/>
    </location>
</feature>
<comment type="subcellular location">
    <subcellularLocation>
        <location evidence="1 7">Cell membrane</location>
        <topology evidence="1 7">Multi-pass membrane protein</topology>
    </subcellularLocation>
</comment>
<dbReference type="EMBL" id="JAHHZF010000004">
    <property type="protein sequence ID" value="MBT9289713.1"/>
    <property type="molecule type" value="Genomic_DNA"/>
</dbReference>
<keyword evidence="4 7" id="KW-0812">Transmembrane</keyword>
<evidence type="ECO:0000256" key="7">
    <source>
        <dbReference type="RuleBase" id="RU363032"/>
    </source>
</evidence>
<feature type="transmembrane region" description="Helical" evidence="7">
    <location>
        <begin position="183"/>
        <end position="202"/>
    </location>
</feature>
<evidence type="ECO:0000256" key="2">
    <source>
        <dbReference type="ARBA" id="ARBA00022448"/>
    </source>
</evidence>
<proteinExistence type="inferred from homology"/>
<feature type="transmembrane region" description="Helical" evidence="7">
    <location>
        <begin position="282"/>
        <end position="304"/>
    </location>
</feature>
<dbReference type="CDD" id="cd06261">
    <property type="entry name" value="TM_PBP2"/>
    <property type="match status" value="1"/>
</dbReference>
<dbReference type="Gene3D" id="1.10.3720.10">
    <property type="entry name" value="MetI-like"/>
    <property type="match status" value="1"/>
</dbReference>
<dbReference type="SUPFAM" id="SSF161098">
    <property type="entry name" value="MetI-like"/>
    <property type="match status" value="1"/>
</dbReference>
<comment type="caution">
    <text evidence="9">The sequence shown here is derived from an EMBL/GenBank/DDBJ whole genome shotgun (WGS) entry which is preliminary data.</text>
</comment>
<keyword evidence="5 7" id="KW-1133">Transmembrane helix</keyword>
<evidence type="ECO:0000256" key="5">
    <source>
        <dbReference type="ARBA" id="ARBA00022989"/>
    </source>
</evidence>
<feature type="transmembrane region" description="Helical" evidence="7">
    <location>
        <begin position="143"/>
        <end position="163"/>
    </location>
</feature>
<gene>
    <name evidence="9" type="ORF">KL771_09620</name>
</gene>
<dbReference type="Pfam" id="PF19300">
    <property type="entry name" value="BPD_transp_1_N"/>
    <property type="match status" value="1"/>
</dbReference>
<feature type="domain" description="ABC transmembrane type-1" evidence="8">
    <location>
        <begin position="95"/>
        <end position="305"/>
    </location>
</feature>
<keyword evidence="10" id="KW-1185">Reference proteome</keyword>
<evidence type="ECO:0000256" key="6">
    <source>
        <dbReference type="ARBA" id="ARBA00023136"/>
    </source>
</evidence>
<dbReference type="InterPro" id="IPR045621">
    <property type="entry name" value="BPD_transp_1_N"/>
</dbReference>
<dbReference type="GO" id="GO:0071916">
    <property type="term" value="F:dipeptide transmembrane transporter activity"/>
    <property type="evidence" value="ECO:0007669"/>
    <property type="project" value="TreeGrafter"/>
</dbReference>
<keyword evidence="6 7" id="KW-0472">Membrane</keyword>
<keyword evidence="2 7" id="KW-0813">Transport</keyword>
<evidence type="ECO:0000256" key="4">
    <source>
        <dbReference type="ARBA" id="ARBA00022692"/>
    </source>
</evidence>
<accession>A0A947GB05</accession>
<dbReference type="PROSITE" id="PS50928">
    <property type="entry name" value="ABC_TM1"/>
    <property type="match status" value="1"/>
</dbReference>